<keyword evidence="2" id="KW-0732">Signal</keyword>
<dbReference type="InterPro" id="IPR029034">
    <property type="entry name" value="Cystine-knot_cytokine"/>
</dbReference>
<protein>
    <recommendedName>
        <fullName evidence="4">CTCK domain-containing protein</fullName>
    </recommendedName>
</protein>
<dbReference type="AlphaFoldDB" id="A0A1X7UPC7"/>
<sequence length="184" mass="20238">MQYLELPRIHVAVVLILFLLASASYSLPTAAPENGQETANTSVTTTTPPALNSSAQEVENELKAGSLNAGAAHHFPHCHRKRKNFTISYPGNEPGLVCKDGREPFPYCEGGCRSLTRVIQSPPFVESVCNCCSFLDAEVRKRTVDFKCTDSKGNEVTKKVLMYFPRITDCTCVRCGQQPNVNIK</sequence>
<feature type="chain" id="PRO_5010876649" description="CTCK domain-containing protein" evidence="2">
    <location>
        <begin position="27"/>
        <end position="184"/>
    </location>
</feature>
<feature type="compositionally biased region" description="Low complexity" evidence="1">
    <location>
        <begin position="38"/>
        <end position="47"/>
    </location>
</feature>
<evidence type="ECO:0008006" key="4">
    <source>
        <dbReference type="Google" id="ProtNLM"/>
    </source>
</evidence>
<dbReference type="EnsemblMetazoa" id="Aqu2.1.29374_001">
    <property type="protein sequence ID" value="Aqu2.1.29374_001"/>
    <property type="gene ID" value="Aqu2.1.29374"/>
</dbReference>
<evidence type="ECO:0000313" key="3">
    <source>
        <dbReference type="EnsemblMetazoa" id="Aqu2.1.29374_001"/>
    </source>
</evidence>
<accession>A0A1X7UPC7</accession>
<reference evidence="3" key="1">
    <citation type="submission" date="2017-05" db="UniProtKB">
        <authorList>
            <consortium name="EnsemblMetazoa"/>
        </authorList>
    </citation>
    <scope>IDENTIFICATION</scope>
</reference>
<proteinExistence type="predicted"/>
<dbReference type="InParanoid" id="A0A1X7UPC7"/>
<evidence type="ECO:0000256" key="1">
    <source>
        <dbReference type="SAM" id="MobiDB-lite"/>
    </source>
</evidence>
<feature type="region of interest" description="Disordered" evidence="1">
    <location>
        <begin position="30"/>
        <end position="55"/>
    </location>
</feature>
<dbReference type="Gene3D" id="2.10.90.10">
    <property type="entry name" value="Cystine-knot cytokines"/>
    <property type="match status" value="1"/>
</dbReference>
<name>A0A1X7UPC7_AMPQE</name>
<evidence type="ECO:0000256" key="2">
    <source>
        <dbReference type="SAM" id="SignalP"/>
    </source>
</evidence>
<organism evidence="3">
    <name type="scientific">Amphimedon queenslandica</name>
    <name type="common">Sponge</name>
    <dbReference type="NCBI Taxonomy" id="400682"/>
    <lineage>
        <taxon>Eukaryota</taxon>
        <taxon>Metazoa</taxon>
        <taxon>Porifera</taxon>
        <taxon>Demospongiae</taxon>
        <taxon>Heteroscleromorpha</taxon>
        <taxon>Haplosclerida</taxon>
        <taxon>Niphatidae</taxon>
        <taxon>Amphimedon</taxon>
    </lineage>
</organism>
<feature type="signal peptide" evidence="2">
    <location>
        <begin position="1"/>
        <end position="26"/>
    </location>
</feature>